<dbReference type="AlphaFoldDB" id="A0A6N3EEJ9"/>
<protein>
    <submittedName>
        <fullName evidence="1">Uncharacterized protein</fullName>
    </submittedName>
</protein>
<name>A0A6N3EEJ9_MEDGN</name>
<accession>A0A6N3EEJ9</accession>
<organism evidence="1">
    <name type="scientific">Mediterraneibacter gnavus</name>
    <name type="common">Ruminococcus gnavus</name>
    <dbReference type="NCBI Taxonomy" id="33038"/>
    <lineage>
        <taxon>Bacteria</taxon>
        <taxon>Bacillati</taxon>
        <taxon>Bacillota</taxon>
        <taxon>Clostridia</taxon>
        <taxon>Lachnospirales</taxon>
        <taxon>Lachnospiraceae</taxon>
        <taxon>Mediterraneibacter</taxon>
    </lineage>
</organism>
<gene>
    <name evidence="1" type="ORF">RGLFYP36_00007</name>
</gene>
<dbReference type="RefSeq" id="WP_156734368.1">
    <property type="nucleotide sequence ID" value="NZ_CACRUU010000080.1"/>
</dbReference>
<evidence type="ECO:0000313" key="1">
    <source>
        <dbReference type="EMBL" id="VYU39202.1"/>
    </source>
</evidence>
<sequence>MLYNGVEVQTIKLVLSGTESTGISSKQVLLNCIVYLTEKYRESREFSYLEKAVWHMYAYLELGFSYADGEEIFQTVLDFLCLTREEVFPIQYFGKKVALNKSAIRKILGKWNPKLHSMKVSEAVNDILGNIKNKNTGTYIYHSGKIISKSDNENLWEKTFKLYIQEDAILYDVNKKEYYTF</sequence>
<reference evidence="1" key="1">
    <citation type="submission" date="2019-11" db="EMBL/GenBank/DDBJ databases">
        <authorList>
            <person name="Feng L."/>
        </authorList>
    </citation>
    <scope>NUCLEOTIDE SEQUENCE</scope>
    <source>
        <strain evidence="1">RgnavusLFYP36</strain>
    </source>
</reference>
<dbReference type="EMBL" id="CACRUU010000080">
    <property type="protein sequence ID" value="VYU39202.1"/>
    <property type="molecule type" value="Genomic_DNA"/>
</dbReference>
<proteinExistence type="predicted"/>